<dbReference type="Proteomes" id="UP000507962">
    <property type="component" value="Unassembled WGS sequence"/>
</dbReference>
<dbReference type="AlphaFoldDB" id="A0A4U8YRI7"/>
<dbReference type="InterPro" id="IPR016187">
    <property type="entry name" value="CTDL_fold"/>
</dbReference>
<name>A0A4U8YRI7_9BACT</name>
<sequence>MTRCPKALALLILMCLFAPESPVADTDRPLSDEEILEAIDMPEGTFLGHASEAQARKLAALLCNHHNSAMEHLANLEDATKHTEVKRLIRENLMVAQRILGHIEKTAKHQGTGELTLFYDTGADSFAENSLQHRRLVRFLDYLARESKGRSLLFISIGSASTPGTEKENLALSARRAHFPKRFIDHYLVNTPHGFYEIYGTGEAGSPETGTPAIHSRHQHTRLIAFYAKRAPQGPALSAPPVSQASPDASQAAPDTAVRTDTEERSSTEADASTLLGMEFAWIAPGTFTMGSPKDEPGRDPDETQNQVTLTRGFYMQTTEVTQGQWDALMEHNPSYYKECGANCPVNRVCWTDVMEFIQRLNAMEEAEGFYRLPTEAEWEYACRAGSPEAFANGPLLELACAYDTNMDHMGWHIGNSGTRLHMVGLKAKNSWGLYDMHGNIWEWCMDWEGPYGDQPRIDPQGPSTGDRKVIRGGSWSSDDRDCRSANRLFVTECNRNAGIGFRLVMDKQESSLTQQRRAP</sequence>
<dbReference type="Gene3D" id="3.90.1580.10">
    <property type="entry name" value="paralog of FGE (formylglycine-generating enzyme)"/>
    <property type="match status" value="1"/>
</dbReference>
<evidence type="ECO:0000256" key="1">
    <source>
        <dbReference type="SAM" id="MobiDB-lite"/>
    </source>
</evidence>
<keyword evidence="2" id="KW-0732">Signal</keyword>
<keyword evidence="4" id="KW-0430">Lectin</keyword>
<dbReference type="GO" id="GO:0030246">
    <property type="term" value="F:carbohydrate binding"/>
    <property type="evidence" value="ECO:0007669"/>
    <property type="project" value="UniProtKB-KW"/>
</dbReference>
<evidence type="ECO:0000313" key="4">
    <source>
        <dbReference type="EMBL" id="VFQ46501.1"/>
    </source>
</evidence>
<feature type="signal peptide" evidence="2">
    <location>
        <begin position="1"/>
        <end position="24"/>
    </location>
</feature>
<dbReference type="SUPFAM" id="SSF56436">
    <property type="entry name" value="C-type lectin-like"/>
    <property type="match status" value="1"/>
</dbReference>
<feature type="domain" description="Sulfatase-modifying factor enzyme-like" evidence="3">
    <location>
        <begin position="281"/>
        <end position="505"/>
    </location>
</feature>
<proteinExistence type="predicted"/>
<evidence type="ECO:0000256" key="2">
    <source>
        <dbReference type="SAM" id="SignalP"/>
    </source>
</evidence>
<feature type="compositionally biased region" description="Basic and acidic residues" evidence="1">
    <location>
        <begin position="258"/>
        <end position="268"/>
    </location>
</feature>
<dbReference type="InterPro" id="IPR042095">
    <property type="entry name" value="SUMF_sf"/>
</dbReference>
<evidence type="ECO:0000313" key="5">
    <source>
        <dbReference type="Proteomes" id="UP000507962"/>
    </source>
</evidence>
<gene>
    <name evidence="4" type="ORF">MSL71_41680</name>
</gene>
<evidence type="ECO:0000259" key="3">
    <source>
        <dbReference type="Pfam" id="PF03781"/>
    </source>
</evidence>
<organism evidence="4 5">
    <name type="scientific">Desulfoluna butyratoxydans</name>
    <dbReference type="NCBI Taxonomy" id="231438"/>
    <lineage>
        <taxon>Bacteria</taxon>
        <taxon>Pseudomonadati</taxon>
        <taxon>Thermodesulfobacteriota</taxon>
        <taxon>Desulfobacteria</taxon>
        <taxon>Desulfobacterales</taxon>
        <taxon>Desulfolunaceae</taxon>
        <taxon>Desulfoluna</taxon>
    </lineage>
</organism>
<feature type="region of interest" description="Disordered" evidence="1">
    <location>
        <begin position="234"/>
        <end position="271"/>
    </location>
</feature>
<dbReference type="EMBL" id="CAADHO010000009">
    <property type="protein sequence ID" value="VFQ46501.1"/>
    <property type="molecule type" value="Genomic_DNA"/>
</dbReference>
<dbReference type="Pfam" id="PF03781">
    <property type="entry name" value="FGE-sulfatase"/>
    <property type="match status" value="1"/>
</dbReference>
<dbReference type="InterPro" id="IPR005532">
    <property type="entry name" value="SUMF_dom"/>
</dbReference>
<accession>A0A4U8YRI7</accession>
<dbReference type="InterPro" id="IPR051043">
    <property type="entry name" value="Sulfatase_Mod_Factor_Kinase"/>
</dbReference>
<reference evidence="4 5" key="1">
    <citation type="submission" date="2019-03" db="EMBL/GenBank/DDBJ databases">
        <authorList>
            <person name="Nijsse B."/>
        </authorList>
    </citation>
    <scope>NUCLEOTIDE SEQUENCE [LARGE SCALE GENOMIC DNA]</scope>
    <source>
        <strain evidence="4">Desulfoluna butyratoxydans MSL71</strain>
    </source>
</reference>
<feature type="chain" id="PRO_5020261221" evidence="2">
    <location>
        <begin position="25"/>
        <end position="520"/>
    </location>
</feature>
<dbReference type="GO" id="GO:0120147">
    <property type="term" value="F:formylglycine-generating oxidase activity"/>
    <property type="evidence" value="ECO:0007669"/>
    <property type="project" value="TreeGrafter"/>
</dbReference>
<feature type="compositionally biased region" description="Low complexity" evidence="1">
    <location>
        <begin position="239"/>
        <end position="255"/>
    </location>
</feature>
<dbReference type="PANTHER" id="PTHR23150">
    <property type="entry name" value="SULFATASE MODIFYING FACTOR 1, 2"/>
    <property type="match status" value="1"/>
</dbReference>
<dbReference type="PANTHER" id="PTHR23150:SF19">
    <property type="entry name" value="FORMYLGLYCINE-GENERATING ENZYME"/>
    <property type="match status" value="1"/>
</dbReference>
<dbReference type="RefSeq" id="WP_180144319.1">
    <property type="nucleotide sequence ID" value="NZ_CAADHO010000009.1"/>
</dbReference>
<keyword evidence="5" id="KW-1185">Reference proteome</keyword>
<protein>
    <submittedName>
        <fullName evidence="4">C-type lectin fold</fullName>
    </submittedName>
</protein>